<feature type="compositionally biased region" description="Low complexity" evidence="1">
    <location>
        <begin position="145"/>
        <end position="165"/>
    </location>
</feature>
<dbReference type="EMBL" id="PGOL01006400">
    <property type="protein sequence ID" value="PKI33734.1"/>
    <property type="molecule type" value="Genomic_DNA"/>
</dbReference>
<reference evidence="2 3" key="1">
    <citation type="submission" date="2017-11" db="EMBL/GenBank/DDBJ databases">
        <title>De-novo sequencing of pomegranate (Punica granatum L.) genome.</title>
        <authorList>
            <person name="Akparov Z."/>
            <person name="Amiraslanov A."/>
            <person name="Hajiyeva S."/>
            <person name="Abbasov M."/>
            <person name="Kaur K."/>
            <person name="Hamwieh A."/>
            <person name="Solovyev V."/>
            <person name="Salamov A."/>
            <person name="Braich B."/>
            <person name="Kosarev P."/>
            <person name="Mahmoud A."/>
            <person name="Hajiyev E."/>
            <person name="Babayeva S."/>
            <person name="Izzatullayeva V."/>
            <person name="Mammadov A."/>
            <person name="Mammadov A."/>
            <person name="Sharifova S."/>
            <person name="Ojaghi J."/>
            <person name="Eynullazada K."/>
            <person name="Bayramov B."/>
            <person name="Abdulazimova A."/>
            <person name="Shahmuradov I."/>
        </authorList>
    </citation>
    <scope>NUCLEOTIDE SEQUENCE [LARGE SCALE GENOMIC DNA]</scope>
    <source>
        <strain evidence="3">cv. AG2017</strain>
        <tissue evidence="2">Leaf</tissue>
    </source>
</reference>
<name>A0A2I0HPS9_PUNGR</name>
<dbReference type="Proteomes" id="UP000233551">
    <property type="component" value="Unassembled WGS sequence"/>
</dbReference>
<proteinExistence type="predicted"/>
<organism evidence="2 3">
    <name type="scientific">Punica granatum</name>
    <name type="common">Pomegranate</name>
    <dbReference type="NCBI Taxonomy" id="22663"/>
    <lineage>
        <taxon>Eukaryota</taxon>
        <taxon>Viridiplantae</taxon>
        <taxon>Streptophyta</taxon>
        <taxon>Embryophyta</taxon>
        <taxon>Tracheophyta</taxon>
        <taxon>Spermatophyta</taxon>
        <taxon>Magnoliopsida</taxon>
        <taxon>eudicotyledons</taxon>
        <taxon>Gunneridae</taxon>
        <taxon>Pentapetalae</taxon>
        <taxon>rosids</taxon>
        <taxon>malvids</taxon>
        <taxon>Myrtales</taxon>
        <taxon>Lythraceae</taxon>
        <taxon>Punica</taxon>
    </lineage>
</organism>
<dbReference type="AlphaFoldDB" id="A0A2I0HPS9"/>
<evidence type="ECO:0000313" key="2">
    <source>
        <dbReference type="EMBL" id="PKI33734.1"/>
    </source>
</evidence>
<keyword evidence="3" id="KW-1185">Reference proteome</keyword>
<evidence type="ECO:0000256" key="1">
    <source>
        <dbReference type="SAM" id="MobiDB-lite"/>
    </source>
</evidence>
<gene>
    <name evidence="2" type="ORF">CRG98_045875</name>
</gene>
<sequence length="175" mass="18993">MAIQANKVIQRSSDMAVTGSVIRSMRLELIAYRRRRQLSRRLFLPHRPPAPEANTKKNHKIEFSNQEVLFDLIYDLISFFSSINGEFCFFALIALLSVHLALFADPPQISPSPTPKLAADSTLTISPLKPTTSLAPAPTNEPHGSISSSPSLPPSDVAPTSSPSTSPSPPSQSLC</sequence>
<protein>
    <submittedName>
        <fullName evidence="2">Uncharacterized protein</fullName>
    </submittedName>
</protein>
<feature type="compositionally biased region" description="Pro residues" evidence="1">
    <location>
        <begin position="166"/>
        <end position="175"/>
    </location>
</feature>
<accession>A0A2I0HPS9</accession>
<feature type="region of interest" description="Disordered" evidence="1">
    <location>
        <begin position="128"/>
        <end position="175"/>
    </location>
</feature>
<evidence type="ECO:0000313" key="3">
    <source>
        <dbReference type="Proteomes" id="UP000233551"/>
    </source>
</evidence>
<comment type="caution">
    <text evidence="2">The sequence shown here is derived from an EMBL/GenBank/DDBJ whole genome shotgun (WGS) entry which is preliminary data.</text>
</comment>